<name>A0ABP7G0A9_9ACTN</name>
<keyword evidence="1" id="KW-0812">Transmembrane</keyword>
<accession>A0ABP7G0A9</accession>
<gene>
    <name evidence="2" type="ORF">GCM10022402_32980</name>
</gene>
<dbReference type="Pfam" id="PF06912">
    <property type="entry name" value="DUF1275"/>
    <property type="match status" value="1"/>
</dbReference>
<feature type="transmembrane region" description="Helical" evidence="1">
    <location>
        <begin position="50"/>
        <end position="70"/>
    </location>
</feature>
<dbReference type="EMBL" id="BAABDD010000016">
    <property type="protein sequence ID" value="GAA3751286.1"/>
    <property type="molecule type" value="Genomic_DNA"/>
</dbReference>
<organism evidence="2 3">
    <name type="scientific">Salinactinospora qingdaonensis</name>
    <dbReference type="NCBI Taxonomy" id="702744"/>
    <lineage>
        <taxon>Bacteria</taxon>
        <taxon>Bacillati</taxon>
        <taxon>Actinomycetota</taxon>
        <taxon>Actinomycetes</taxon>
        <taxon>Streptosporangiales</taxon>
        <taxon>Nocardiopsidaceae</taxon>
        <taxon>Salinactinospora</taxon>
    </lineage>
</organism>
<evidence type="ECO:0000256" key="1">
    <source>
        <dbReference type="SAM" id="Phobius"/>
    </source>
</evidence>
<protein>
    <submittedName>
        <fullName evidence="2">YoaK family protein</fullName>
    </submittedName>
</protein>
<feature type="transmembrane region" description="Helical" evidence="1">
    <location>
        <begin position="82"/>
        <end position="98"/>
    </location>
</feature>
<dbReference type="Proteomes" id="UP001500908">
    <property type="component" value="Unassembled WGS sequence"/>
</dbReference>
<comment type="caution">
    <text evidence="2">The sequence shown here is derived from an EMBL/GenBank/DDBJ whole genome shotgun (WGS) entry which is preliminary data.</text>
</comment>
<evidence type="ECO:0000313" key="2">
    <source>
        <dbReference type="EMBL" id="GAA3751286.1"/>
    </source>
</evidence>
<sequence>MIVVLLSLAAGMTDALCLLHLGGVFASVVTGNLVLVAVSTVHGVADPAARAAISTGAYAAGVFAGSRMVARRSPAARPPTCLALETLVLGLFVAGWLGDPHRSNGEGHPALLLAAGAAMGLQGIVVRTLGRPGLSTTYLTGALTRIVSTIGDPSWLRRLDWLQLLALGCLVLGAAVEAVLMRYLPWTGPLPAAVLATAALLIAYRQ</sequence>
<feature type="transmembrane region" description="Helical" evidence="1">
    <location>
        <begin position="161"/>
        <end position="180"/>
    </location>
</feature>
<dbReference type="InterPro" id="IPR010699">
    <property type="entry name" value="DUF1275"/>
</dbReference>
<evidence type="ECO:0000313" key="3">
    <source>
        <dbReference type="Proteomes" id="UP001500908"/>
    </source>
</evidence>
<keyword evidence="1" id="KW-1133">Transmembrane helix</keyword>
<feature type="transmembrane region" description="Helical" evidence="1">
    <location>
        <begin position="110"/>
        <end position="129"/>
    </location>
</feature>
<keyword evidence="1" id="KW-0472">Membrane</keyword>
<dbReference type="PANTHER" id="PTHR37314:SF4">
    <property type="entry name" value="UPF0700 TRANSMEMBRANE PROTEIN YOAK"/>
    <property type="match status" value="1"/>
</dbReference>
<keyword evidence="3" id="KW-1185">Reference proteome</keyword>
<proteinExistence type="predicted"/>
<reference evidence="3" key="1">
    <citation type="journal article" date="2019" name="Int. J. Syst. Evol. Microbiol.">
        <title>The Global Catalogue of Microorganisms (GCM) 10K type strain sequencing project: providing services to taxonomists for standard genome sequencing and annotation.</title>
        <authorList>
            <consortium name="The Broad Institute Genomics Platform"/>
            <consortium name="The Broad Institute Genome Sequencing Center for Infectious Disease"/>
            <person name="Wu L."/>
            <person name="Ma J."/>
        </authorList>
    </citation>
    <scope>NUCLEOTIDE SEQUENCE [LARGE SCALE GENOMIC DNA]</scope>
    <source>
        <strain evidence="3">JCM 17137</strain>
    </source>
</reference>
<feature type="transmembrane region" description="Helical" evidence="1">
    <location>
        <begin position="186"/>
        <end position="204"/>
    </location>
</feature>
<dbReference type="PANTHER" id="PTHR37314">
    <property type="entry name" value="SLR0142 PROTEIN"/>
    <property type="match status" value="1"/>
</dbReference>